<dbReference type="Proteomes" id="UP001197378">
    <property type="component" value="Unassembled WGS sequence"/>
</dbReference>
<keyword evidence="2" id="KW-1185">Reference proteome</keyword>
<accession>A0AAE2YQH6</accession>
<protein>
    <submittedName>
        <fullName evidence="1">Uncharacterized protein</fullName>
    </submittedName>
</protein>
<sequence>MMDLSEEKVTVQAFQDSVIMELELTIMTNHSYLLDWVRHTAEHIRRTVSATPYVRLMPYRHRVVALDYFDRPECTGGKSLALTVFISGGNNYSLGKLKDHEDETEINVPRTMDVLLIISMIGKALNPESPVCLKLAV</sequence>
<reference evidence="1" key="1">
    <citation type="journal article" date="2021" name="ISME J.">
        <title>Genomic evolution of the class Acidithiobacillia: deep-branching Proteobacteria living in extreme acidic conditions.</title>
        <authorList>
            <person name="Moya-Beltran A."/>
            <person name="Beard S."/>
            <person name="Rojas-Villalobos C."/>
            <person name="Issotta F."/>
            <person name="Gallardo Y."/>
            <person name="Ulloa R."/>
            <person name="Giaveno A."/>
            <person name="Degli Esposti M."/>
            <person name="Johnson D.B."/>
            <person name="Quatrini R."/>
        </authorList>
    </citation>
    <scope>NUCLEOTIDE SEQUENCE</scope>
    <source>
        <strain evidence="1">VAN18-1</strain>
    </source>
</reference>
<evidence type="ECO:0000313" key="1">
    <source>
        <dbReference type="EMBL" id="MBU2788416.1"/>
    </source>
</evidence>
<proteinExistence type="predicted"/>
<dbReference type="AlphaFoldDB" id="A0AAE2YQH6"/>
<comment type="caution">
    <text evidence="1">The sequence shown here is derived from an EMBL/GenBank/DDBJ whole genome shotgun (WGS) entry which is preliminary data.</text>
</comment>
<evidence type="ECO:0000313" key="2">
    <source>
        <dbReference type="Proteomes" id="UP001197378"/>
    </source>
</evidence>
<gene>
    <name evidence="1" type="ORF">HFQ13_09425</name>
</gene>
<name>A0AAE2YQH6_9PROT</name>
<organism evidence="1 2">
    <name type="scientific">Igneacidithiobacillus copahuensis</name>
    <dbReference type="NCBI Taxonomy" id="2724909"/>
    <lineage>
        <taxon>Bacteria</taxon>
        <taxon>Pseudomonadati</taxon>
        <taxon>Pseudomonadota</taxon>
        <taxon>Acidithiobacillia</taxon>
        <taxon>Acidithiobacillales</taxon>
        <taxon>Acidithiobacillaceae</taxon>
        <taxon>Igneacidithiobacillus</taxon>
    </lineage>
</organism>
<dbReference type="RefSeq" id="WP_215885634.1">
    <property type="nucleotide sequence ID" value="NZ_JAAXYO010000147.1"/>
</dbReference>
<dbReference type="EMBL" id="JAAXYO010000147">
    <property type="protein sequence ID" value="MBU2788416.1"/>
    <property type="molecule type" value="Genomic_DNA"/>
</dbReference>